<evidence type="ECO:0000313" key="2">
    <source>
        <dbReference type="EMBL" id="MWN21622.1"/>
    </source>
</evidence>
<keyword evidence="1" id="KW-1133">Transmembrane helix</keyword>
<dbReference type="EMBL" id="CP042387">
    <property type="protein sequence ID" value="QEA44002.1"/>
    <property type="molecule type" value="Genomic_DNA"/>
</dbReference>
<evidence type="ECO:0000313" key="3">
    <source>
        <dbReference type="EMBL" id="QEA44002.1"/>
    </source>
</evidence>
<evidence type="ECO:0000313" key="5">
    <source>
        <dbReference type="Proteomes" id="UP000478636"/>
    </source>
</evidence>
<dbReference type="EMBL" id="WSZI01000017">
    <property type="protein sequence ID" value="MWN21622.1"/>
    <property type="molecule type" value="Genomic_DNA"/>
</dbReference>
<feature type="transmembrane region" description="Helical" evidence="1">
    <location>
        <begin position="12"/>
        <end position="37"/>
    </location>
</feature>
<dbReference type="RefSeq" id="WP_010000837.1">
    <property type="nucleotide sequence ID" value="NZ_BJMJ01000001.1"/>
</dbReference>
<sequence length="62" mass="7310">MPITIMTQDTKLILFFIWVVIAMMISTGGLILIMRWYHREVDRVKKQQKASQNTETPTTKQK</sequence>
<gene>
    <name evidence="3" type="ORF">FGL83_04695</name>
    <name evidence="2" type="ORF">GQS40_10770</name>
</gene>
<proteinExistence type="predicted"/>
<evidence type="ECO:0000313" key="4">
    <source>
        <dbReference type="Proteomes" id="UP000321298"/>
    </source>
</evidence>
<dbReference type="GeneID" id="66531484"/>
<keyword evidence="1" id="KW-0472">Membrane</keyword>
<organism evidence="2 5">
    <name type="scientific">Leuconostoc lactis</name>
    <dbReference type="NCBI Taxonomy" id="1246"/>
    <lineage>
        <taxon>Bacteria</taxon>
        <taxon>Bacillati</taxon>
        <taxon>Bacillota</taxon>
        <taxon>Bacilli</taxon>
        <taxon>Lactobacillales</taxon>
        <taxon>Lactobacillaceae</taxon>
        <taxon>Leuconostoc</taxon>
    </lineage>
</organism>
<dbReference type="Proteomes" id="UP000478636">
    <property type="component" value="Unassembled WGS sequence"/>
</dbReference>
<keyword evidence="1" id="KW-0812">Transmembrane</keyword>
<protein>
    <submittedName>
        <fullName evidence="2">Uncharacterized protein</fullName>
    </submittedName>
</protein>
<dbReference type="Proteomes" id="UP000321298">
    <property type="component" value="Chromosome"/>
</dbReference>
<keyword evidence="4" id="KW-1185">Reference proteome</keyword>
<accession>A0A5B8T3I2</accession>
<reference evidence="2 5" key="2">
    <citation type="submission" date="2019-12" db="EMBL/GenBank/DDBJ databases">
        <title>Complete genome sequence of Leuconostoc lactis strain AVN1 provides insights into metabolic potential.</title>
        <authorList>
            <person name="Besrour N."/>
            <person name="Najjari A."/>
            <person name="Fhoula I."/>
            <person name="Jaballah S."/>
            <person name="Klibi N."/>
            <person name="Ouzari H.I."/>
        </authorList>
    </citation>
    <scope>NUCLEOTIDE SEQUENCE [LARGE SCALE GENOMIC DNA]</scope>
    <source>
        <strain evidence="2 5">AVN1</strain>
    </source>
</reference>
<name>A0A5B8T3I2_LEULA</name>
<reference evidence="3 4" key="1">
    <citation type="submission" date="2019-06" db="EMBL/GenBank/DDBJ databases">
        <title>Genome analyses of bacteria isolated from kimchi.</title>
        <authorList>
            <person name="Lee S."/>
            <person name="Ahn S."/>
            <person name="Roh S."/>
        </authorList>
    </citation>
    <scope>NUCLEOTIDE SEQUENCE [LARGE SCALE GENOMIC DNA]</scope>
    <source>
        <strain evidence="3 4">CBA3625</strain>
    </source>
</reference>
<dbReference type="AlphaFoldDB" id="A0A5B8T3I2"/>
<evidence type="ECO:0000256" key="1">
    <source>
        <dbReference type="SAM" id="Phobius"/>
    </source>
</evidence>